<accession>A0A511N315</accession>
<reference evidence="4 5" key="1">
    <citation type="submission" date="2019-07" db="EMBL/GenBank/DDBJ databases">
        <title>Whole genome shotgun sequence of Deinococcus cellulosilyticus NBRC 106333.</title>
        <authorList>
            <person name="Hosoyama A."/>
            <person name="Uohara A."/>
            <person name="Ohji S."/>
            <person name="Ichikawa N."/>
        </authorList>
    </citation>
    <scope>NUCLEOTIDE SEQUENCE [LARGE SCALE GENOMIC DNA]</scope>
    <source>
        <strain evidence="4 5">NBRC 106333</strain>
    </source>
</reference>
<dbReference type="RefSeq" id="WP_222594768.1">
    <property type="nucleotide sequence ID" value="NZ_BJXB01000012.1"/>
</dbReference>
<feature type="domain" description="GFO/IDH/MocA-like oxidoreductase" evidence="3">
    <location>
        <begin position="140"/>
        <end position="262"/>
    </location>
</feature>
<evidence type="ECO:0000313" key="4">
    <source>
        <dbReference type="EMBL" id="GEM47242.1"/>
    </source>
</evidence>
<feature type="domain" description="Gfo/Idh/MocA-like oxidoreductase N-terminal" evidence="2">
    <location>
        <begin position="7"/>
        <end position="122"/>
    </location>
</feature>
<dbReference type="Pfam" id="PF22725">
    <property type="entry name" value="GFO_IDH_MocA_C3"/>
    <property type="match status" value="1"/>
</dbReference>
<dbReference type="InterPro" id="IPR036291">
    <property type="entry name" value="NAD(P)-bd_dom_sf"/>
</dbReference>
<evidence type="ECO:0000259" key="3">
    <source>
        <dbReference type="Pfam" id="PF22725"/>
    </source>
</evidence>
<dbReference type="EMBL" id="BJXB01000012">
    <property type="protein sequence ID" value="GEM47242.1"/>
    <property type="molecule type" value="Genomic_DNA"/>
</dbReference>
<dbReference type="GO" id="GO:0000166">
    <property type="term" value="F:nucleotide binding"/>
    <property type="evidence" value="ECO:0007669"/>
    <property type="project" value="InterPro"/>
</dbReference>
<evidence type="ECO:0000256" key="1">
    <source>
        <dbReference type="ARBA" id="ARBA00023002"/>
    </source>
</evidence>
<dbReference type="Proteomes" id="UP000321306">
    <property type="component" value="Unassembled WGS sequence"/>
</dbReference>
<dbReference type="AlphaFoldDB" id="A0A511N315"/>
<organism evidence="4 5">
    <name type="scientific">Deinococcus cellulosilyticus (strain DSM 18568 / NBRC 106333 / KACC 11606 / 5516J-15)</name>
    <dbReference type="NCBI Taxonomy" id="1223518"/>
    <lineage>
        <taxon>Bacteria</taxon>
        <taxon>Thermotogati</taxon>
        <taxon>Deinococcota</taxon>
        <taxon>Deinococci</taxon>
        <taxon>Deinococcales</taxon>
        <taxon>Deinococcaceae</taxon>
        <taxon>Deinococcus</taxon>
    </lineage>
</organism>
<dbReference type="Gene3D" id="3.40.50.720">
    <property type="entry name" value="NAD(P)-binding Rossmann-like Domain"/>
    <property type="match status" value="1"/>
</dbReference>
<comment type="caution">
    <text evidence="4">The sequence shown here is derived from an EMBL/GenBank/DDBJ whole genome shotgun (WGS) entry which is preliminary data.</text>
</comment>
<dbReference type="PANTHER" id="PTHR43818">
    <property type="entry name" value="BCDNA.GH03377"/>
    <property type="match status" value="1"/>
</dbReference>
<dbReference type="InterPro" id="IPR050463">
    <property type="entry name" value="Gfo/Idh/MocA_oxidrdct_glycsds"/>
</dbReference>
<dbReference type="InterPro" id="IPR055170">
    <property type="entry name" value="GFO_IDH_MocA-like_dom"/>
</dbReference>
<dbReference type="SUPFAM" id="SSF55347">
    <property type="entry name" value="Glyceraldehyde-3-phosphate dehydrogenase-like, C-terminal domain"/>
    <property type="match status" value="1"/>
</dbReference>
<keyword evidence="5" id="KW-1185">Reference proteome</keyword>
<evidence type="ECO:0000259" key="2">
    <source>
        <dbReference type="Pfam" id="PF01408"/>
    </source>
</evidence>
<keyword evidence="1" id="KW-0560">Oxidoreductase</keyword>
<dbReference type="PANTHER" id="PTHR43818:SF11">
    <property type="entry name" value="BCDNA.GH03377"/>
    <property type="match status" value="1"/>
</dbReference>
<dbReference type="Gene3D" id="3.30.360.10">
    <property type="entry name" value="Dihydrodipicolinate Reductase, domain 2"/>
    <property type="match status" value="1"/>
</dbReference>
<gene>
    <name evidence="4" type="ORF">DC3_28770</name>
</gene>
<proteinExistence type="predicted"/>
<evidence type="ECO:0000313" key="5">
    <source>
        <dbReference type="Proteomes" id="UP000321306"/>
    </source>
</evidence>
<dbReference type="InterPro" id="IPR000683">
    <property type="entry name" value="Gfo/Idh/MocA-like_OxRdtase_N"/>
</dbReference>
<dbReference type="Pfam" id="PF01408">
    <property type="entry name" value="GFO_IDH_MocA"/>
    <property type="match status" value="1"/>
</dbReference>
<protein>
    <submittedName>
        <fullName evidence="4">Dehydrogenase</fullName>
    </submittedName>
</protein>
<dbReference type="GO" id="GO:0016491">
    <property type="term" value="F:oxidoreductase activity"/>
    <property type="evidence" value="ECO:0007669"/>
    <property type="project" value="UniProtKB-KW"/>
</dbReference>
<dbReference type="SUPFAM" id="SSF51735">
    <property type="entry name" value="NAD(P)-binding Rossmann-fold domains"/>
    <property type="match status" value="1"/>
</dbReference>
<name>A0A511N315_DEIC1</name>
<sequence>MSANHAVKVAVVGCGVIAAVYAREMQSYDNLELYGCFDIDPEKSKKLADDFGGKTFDTYGALLADPEVEVVLNLTILPAHFEISKAALEAGKHVFSEKPLAATSEEARDLVNTAKANGVRLGCAPITFLGDAQQRALRELHVGTIGQVRAIYAETNHGRIETWHPTPFSFYDIGPLRDVGVYPLTVITSIFGPAKRVWAYGSVLRKDRISKRDVPFEVNAPDWYVVVIELASGPVVRLTCSFYVTHTSKQVGIEFHGDTGQLYLSSWVEPSAKLEVGQFGKAYESLPDYTPTEKPFRYALGLSEMAAAIRENRPHRASGEQAAHIVDLLDAAHRSIEQGGPVELTSTFTPAPPMED</sequence>